<sequence length="321" mass="36807">MPLLTSRTLHLHTRILLEMVVYNDDPSRDSGSLEEEEKTSFLPQRPRPSVPKTNQRPAWLWPVVCVNLLVLFCSLATLFVTVTLRSRPALTPERNALWKQTSAYSPLLDEFDIALKHVHSQIDFFDNSSIFSQLPSPEVDAAWEALTPMKRVYLTTEQVIKLGKDPSLTVRAKDHPDLHIGIMNGMHELHCLNLIRQNLHRDYYWPDGIRHPAHWLHLYHCVNVVLNALTCAGNMDVVTFNWMETQEFPFFDFGINRVCRDWDRILEWQTNNLETATADSFRMGGEREIPAPDLLKAMNAQDSDARVFTHADPALTGDIGL</sequence>
<feature type="region of interest" description="Disordered" evidence="2">
    <location>
        <begin position="28"/>
        <end position="53"/>
    </location>
</feature>
<dbReference type="Proteomes" id="UP000188318">
    <property type="component" value="Unassembled WGS sequence"/>
</dbReference>
<keyword evidence="3" id="KW-0812">Transmembrane</keyword>
<dbReference type="Pfam" id="PF11807">
    <property type="entry name" value="UstYa"/>
    <property type="match status" value="1"/>
</dbReference>
<dbReference type="PANTHER" id="PTHR33365:SF14">
    <property type="entry name" value="TAT PATHWAY SIGNAL SEQUENCE"/>
    <property type="match status" value="1"/>
</dbReference>
<feature type="transmembrane region" description="Helical" evidence="3">
    <location>
        <begin position="59"/>
        <end position="84"/>
    </location>
</feature>
<protein>
    <recommendedName>
        <fullName evidence="6">Tat pathway signal sequence</fullName>
    </recommendedName>
</protein>
<dbReference type="OrthoDB" id="3687641at2759"/>
<dbReference type="PANTHER" id="PTHR33365">
    <property type="entry name" value="YALI0B05434P"/>
    <property type="match status" value="1"/>
</dbReference>
<dbReference type="InterPro" id="IPR021765">
    <property type="entry name" value="UstYa-like"/>
</dbReference>
<keyword evidence="3" id="KW-0472">Membrane</keyword>
<dbReference type="VEuPathDB" id="FungiDB:ASPCADRAFT_406354"/>
<evidence type="ECO:0000256" key="3">
    <source>
        <dbReference type="SAM" id="Phobius"/>
    </source>
</evidence>
<dbReference type="OMA" id="GMHELHC"/>
<dbReference type="AlphaFoldDB" id="A0A1R3RM88"/>
<dbReference type="STRING" id="602072.A0A1R3RM88"/>
<reference evidence="5" key="1">
    <citation type="journal article" date="2017" name="Genome Biol.">
        <title>Comparative genomics reveals high biological diversity and specific adaptations in the industrially and medically important fungal genus Aspergillus.</title>
        <authorList>
            <person name="de Vries R.P."/>
            <person name="Riley R."/>
            <person name="Wiebenga A."/>
            <person name="Aguilar-Osorio G."/>
            <person name="Amillis S."/>
            <person name="Uchima C.A."/>
            <person name="Anderluh G."/>
            <person name="Asadollahi M."/>
            <person name="Askin M."/>
            <person name="Barry K."/>
            <person name="Battaglia E."/>
            <person name="Bayram O."/>
            <person name="Benocci T."/>
            <person name="Braus-Stromeyer S.A."/>
            <person name="Caldana C."/>
            <person name="Canovas D."/>
            <person name="Cerqueira G.C."/>
            <person name="Chen F."/>
            <person name="Chen W."/>
            <person name="Choi C."/>
            <person name="Clum A."/>
            <person name="Dos Santos R.A."/>
            <person name="Damasio A.R."/>
            <person name="Diallinas G."/>
            <person name="Emri T."/>
            <person name="Fekete E."/>
            <person name="Flipphi M."/>
            <person name="Freyberg S."/>
            <person name="Gallo A."/>
            <person name="Gournas C."/>
            <person name="Habgood R."/>
            <person name="Hainaut M."/>
            <person name="Harispe M.L."/>
            <person name="Henrissat B."/>
            <person name="Hilden K.S."/>
            <person name="Hope R."/>
            <person name="Hossain A."/>
            <person name="Karabika E."/>
            <person name="Karaffa L."/>
            <person name="Karanyi Z."/>
            <person name="Krasevec N."/>
            <person name="Kuo A."/>
            <person name="Kusch H."/>
            <person name="LaButti K."/>
            <person name="Lagendijk E.L."/>
            <person name="Lapidus A."/>
            <person name="Levasseur A."/>
            <person name="Lindquist E."/>
            <person name="Lipzen A."/>
            <person name="Logrieco A.F."/>
            <person name="MacCabe A."/>
            <person name="Maekelae M.R."/>
            <person name="Malavazi I."/>
            <person name="Melin P."/>
            <person name="Meyer V."/>
            <person name="Mielnichuk N."/>
            <person name="Miskei M."/>
            <person name="Molnar A.P."/>
            <person name="Mule G."/>
            <person name="Ngan C.Y."/>
            <person name="Orejas M."/>
            <person name="Orosz E."/>
            <person name="Ouedraogo J.P."/>
            <person name="Overkamp K.M."/>
            <person name="Park H.-S."/>
            <person name="Perrone G."/>
            <person name="Piumi F."/>
            <person name="Punt P.J."/>
            <person name="Ram A.F."/>
            <person name="Ramon A."/>
            <person name="Rauscher S."/>
            <person name="Record E."/>
            <person name="Riano-Pachon D.M."/>
            <person name="Robert V."/>
            <person name="Roehrig J."/>
            <person name="Ruller R."/>
            <person name="Salamov A."/>
            <person name="Salih N.S."/>
            <person name="Samson R.A."/>
            <person name="Sandor E."/>
            <person name="Sanguinetti M."/>
            <person name="Schuetze T."/>
            <person name="Sepcic K."/>
            <person name="Shelest E."/>
            <person name="Sherlock G."/>
            <person name="Sophianopoulou V."/>
            <person name="Squina F.M."/>
            <person name="Sun H."/>
            <person name="Susca A."/>
            <person name="Todd R.B."/>
            <person name="Tsang A."/>
            <person name="Unkles S.E."/>
            <person name="van de Wiele N."/>
            <person name="van Rossen-Uffink D."/>
            <person name="Oliveira J.V."/>
            <person name="Vesth T.C."/>
            <person name="Visser J."/>
            <person name="Yu J.-H."/>
            <person name="Zhou M."/>
            <person name="Andersen M.R."/>
            <person name="Archer D.B."/>
            <person name="Baker S.E."/>
            <person name="Benoit I."/>
            <person name="Brakhage A.A."/>
            <person name="Braus G.H."/>
            <person name="Fischer R."/>
            <person name="Frisvad J.C."/>
            <person name="Goldman G.H."/>
            <person name="Houbraken J."/>
            <person name="Oakley B."/>
            <person name="Pocsi I."/>
            <person name="Scazzocchio C."/>
            <person name="Seiboth B."/>
            <person name="vanKuyk P.A."/>
            <person name="Wortman J."/>
            <person name="Dyer P.S."/>
            <person name="Grigoriev I.V."/>
        </authorList>
    </citation>
    <scope>NUCLEOTIDE SEQUENCE [LARGE SCALE GENOMIC DNA]</scope>
    <source>
        <strain evidence="5">ITEM 5010</strain>
    </source>
</reference>
<gene>
    <name evidence="4" type="ORF">ASPCADRAFT_406354</name>
</gene>
<evidence type="ECO:0000313" key="5">
    <source>
        <dbReference type="Proteomes" id="UP000188318"/>
    </source>
</evidence>
<dbReference type="GO" id="GO:0043386">
    <property type="term" value="P:mycotoxin biosynthetic process"/>
    <property type="evidence" value="ECO:0007669"/>
    <property type="project" value="InterPro"/>
</dbReference>
<proteinExistence type="inferred from homology"/>
<name>A0A1R3RM88_ASPC5</name>
<comment type="similarity">
    <text evidence="1">Belongs to the ustYa family.</text>
</comment>
<accession>A0A1R3RM88</accession>
<evidence type="ECO:0000313" key="4">
    <source>
        <dbReference type="EMBL" id="OOF95606.1"/>
    </source>
</evidence>
<keyword evidence="5" id="KW-1185">Reference proteome</keyword>
<evidence type="ECO:0008006" key="6">
    <source>
        <dbReference type="Google" id="ProtNLM"/>
    </source>
</evidence>
<keyword evidence="3" id="KW-1133">Transmembrane helix</keyword>
<organism evidence="4 5">
    <name type="scientific">Aspergillus carbonarius (strain ITEM 5010)</name>
    <dbReference type="NCBI Taxonomy" id="602072"/>
    <lineage>
        <taxon>Eukaryota</taxon>
        <taxon>Fungi</taxon>
        <taxon>Dikarya</taxon>
        <taxon>Ascomycota</taxon>
        <taxon>Pezizomycotina</taxon>
        <taxon>Eurotiomycetes</taxon>
        <taxon>Eurotiomycetidae</taxon>
        <taxon>Eurotiales</taxon>
        <taxon>Aspergillaceae</taxon>
        <taxon>Aspergillus</taxon>
        <taxon>Aspergillus subgen. Circumdati</taxon>
    </lineage>
</organism>
<evidence type="ECO:0000256" key="1">
    <source>
        <dbReference type="ARBA" id="ARBA00035112"/>
    </source>
</evidence>
<dbReference type="EMBL" id="KV907500">
    <property type="protein sequence ID" value="OOF95606.1"/>
    <property type="molecule type" value="Genomic_DNA"/>
</dbReference>
<evidence type="ECO:0000256" key="2">
    <source>
        <dbReference type="SAM" id="MobiDB-lite"/>
    </source>
</evidence>